<proteinExistence type="predicted"/>
<protein>
    <submittedName>
        <fullName evidence="2">Uncharacterized protein</fullName>
    </submittedName>
</protein>
<dbReference type="AlphaFoldDB" id="A0A1S9ZXR3"/>
<reference evidence="2 4" key="1">
    <citation type="submission" date="2018-06" db="EMBL/GenBank/DDBJ databases">
        <authorList>
            <consortium name="Pathogen Informatics"/>
            <person name="Doyle S."/>
        </authorList>
    </citation>
    <scope>NUCLEOTIDE SEQUENCE [LARGE SCALE GENOMIC DNA]</scope>
    <source>
        <strain evidence="2 4">NCTC9426</strain>
    </source>
</reference>
<evidence type="ECO:0000313" key="4">
    <source>
        <dbReference type="Proteomes" id="UP000254133"/>
    </source>
</evidence>
<dbReference type="EMBL" id="UGPZ01000003">
    <property type="protein sequence ID" value="STY93737.1"/>
    <property type="molecule type" value="Genomic_DNA"/>
</dbReference>
<evidence type="ECO:0000313" key="3">
    <source>
        <dbReference type="EMBL" id="STY93737.1"/>
    </source>
</evidence>
<evidence type="ECO:0000313" key="1">
    <source>
        <dbReference type="EMBL" id="STY93712.1"/>
    </source>
</evidence>
<dbReference type="EMBL" id="UGPZ01000003">
    <property type="protein sequence ID" value="STY93712.1"/>
    <property type="molecule type" value="Genomic_DNA"/>
</dbReference>
<dbReference type="RefSeq" id="WP_078274868.1">
    <property type="nucleotide sequence ID" value="NZ_CP087817.1"/>
</dbReference>
<name>A0A1S9ZXR3_MORBO</name>
<evidence type="ECO:0000313" key="2">
    <source>
        <dbReference type="EMBL" id="STY93724.1"/>
    </source>
</evidence>
<accession>A0A1S9ZXR3</accession>
<organism evidence="2 4">
    <name type="scientific">Moraxella bovis</name>
    <dbReference type="NCBI Taxonomy" id="476"/>
    <lineage>
        <taxon>Bacteria</taxon>
        <taxon>Pseudomonadati</taxon>
        <taxon>Pseudomonadota</taxon>
        <taxon>Gammaproteobacteria</taxon>
        <taxon>Moraxellales</taxon>
        <taxon>Moraxellaceae</taxon>
        <taxon>Moraxella</taxon>
    </lineage>
</organism>
<dbReference type="EMBL" id="UGPZ01000003">
    <property type="protein sequence ID" value="STY93724.1"/>
    <property type="molecule type" value="Genomic_DNA"/>
</dbReference>
<dbReference type="Proteomes" id="UP000254133">
    <property type="component" value="Unassembled WGS sequence"/>
</dbReference>
<gene>
    <name evidence="1" type="ORF">NCTC9426_02444</name>
    <name evidence="2" type="ORF">NCTC9426_02456</name>
    <name evidence="3" type="ORF">NCTC9426_02469</name>
</gene>
<sequence length="67" mass="7802">MAISHYTDDELQLLHLLLTYSSVNHVVLKREFSLFAVQMGFDNKQLKDFVENLALKINDDVNNISYE</sequence>